<accession>Q6JIH1</accession>
<reference evidence="1 2" key="1">
    <citation type="journal article" date="2004" name="J. Bacteriol.">
        <title>Genomic diversity of Burkholderia pseudomallei clinical isolates: subtractive hybridization reveals a Burkholderia mallei-specific prophage in B. pseudomallei 1026b.</title>
        <authorList>
            <person name="DeShazer D."/>
        </authorList>
    </citation>
    <scope>NUCLEOTIDE SEQUENCE</scope>
</reference>
<protein>
    <submittedName>
        <fullName evidence="1">Gp60</fullName>
    </submittedName>
</protein>
<dbReference type="GeneID" id="2744180"/>
<evidence type="ECO:0000313" key="1">
    <source>
        <dbReference type="EMBL" id="AAR23211.1"/>
    </source>
</evidence>
<evidence type="ECO:0000313" key="2">
    <source>
        <dbReference type="Proteomes" id="UP000001775"/>
    </source>
</evidence>
<keyword evidence="2" id="KW-1185">Reference proteome</keyword>
<dbReference type="KEGG" id="vg:2744180"/>
<proteinExistence type="predicted"/>
<name>Q6JIH1_9CAUD</name>
<dbReference type="RefSeq" id="NP_945091.1">
    <property type="nucleotide sequence ID" value="NC_005284.1"/>
</dbReference>
<sequence length="105" mass="11284">MPRGAHPANVQSDLRGGHLKKYNREFAAGALQSVSLIAKDLGILAAERIRHLQAIFSAIDALSDRSDQSCITSDLARCGRWIAGDVCGDIDDAVESIAQTLQDVH</sequence>
<dbReference type="EMBL" id="AY453853">
    <property type="protein sequence ID" value="AAR23211.1"/>
    <property type="molecule type" value="Genomic_DNA"/>
</dbReference>
<dbReference type="Proteomes" id="UP000001775">
    <property type="component" value="Segment"/>
</dbReference>
<organism evidence="1 2">
    <name type="scientific">Burkholderia phage phi1026b</name>
    <dbReference type="NCBI Taxonomy" id="2881399"/>
    <lineage>
        <taxon>Viruses</taxon>
        <taxon>Duplodnaviria</taxon>
        <taxon>Heunggongvirae</taxon>
        <taxon>Uroviricota</taxon>
        <taxon>Caudoviricetes</taxon>
        <taxon>Stanholtvirus</taxon>
        <taxon>Stanholtvirus sv1026b</taxon>
    </lineage>
</organism>